<organism evidence="1 2">
    <name type="scientific">Portunus trituberculatus</name>
    <name type="common">Swimming crab</name>
    <name type="synonym">Neptunus trituberculatus</name>
    <dbReference type="NCBI Taxonomy" id="210409"/>
    <lineage>
        <taxon>Eukaryota</taxon>
        <taxon>Metazoa</taxon>
        <taxon>Ecdysozoa</taxon>
        <taxon>Arthropoda</taxon>
        <taxon>Crustacea</taxon>
        <taxon>Multicrustacea</taxon>
        <taxon>Malacostraca</taxon>
        <taxon>Eumalacostraca</taxon>
        <taxon>Eucarida</taxon>
        <taxon>Decapoda</taxon>
        <taxon>Pleocyemata</taxon>
        <taxon>Brachyura</taxon>
        <taxon>Eubrachyura</taxon>
        <taxon>Portunoidea</taxon>
        <taxon>Portunidae</taxon>
        <taxon>Portuninae</taxon>
        <taxon>Portunus</taxon>
    </lineage>
</organism>
<evidence type="ECO:0000313" key="1">
    <source>
        <dbReference type="EMBL" id="MPD00164.1"/>
    </source>
</evidence>
<accession>A0A5B7K0L9</accession>
<dbReference type="AlphaFoldDB" id="A0A5B7K0L9"/>
<sequence length="54" mass="6375">MQCSFWRRRLANCVNLKSESPCNASVNTWVQNYGKDLLTPSIQGHIFTFRFMYD</sequence>
<dbReference type="EMBL" id="VSRR010121719">
    <property type="protein sequence ID" value="MPD00164.1"/>
    <property type="molecule type" value="Genomic_DNA"/>
</dbReference>
<gene>
    <name evidence="1" type="ORF">E2C01_095620</name>
</gene>
<name>A0A5B7K0L9_PORTR</name>
<protein>
    <submittedName>
        <fullName evidence="1">Uncharacterized protein</fullName>
    </submittedName>
</protein>
<comment type="caution">
    <text evidence="1">The sequence shown here is derived from an EMBL/GenBank/DDBJ whole genome shotgun (WGS) entry which is preliminary data.</text>
</comment>
<dbReference type="Proteomes" id="UP000324222">
    <property type="component" value="Unassembled WGS sequence"/>
</dbReference>
<keyword evidence="2" id="KW-1185">Reference proteome</keyword>
<evidence type="ECO:0000313" key="2">
    <source>
        <dbReference type="Proteomes" id="UP000324222"/>
    </source>
</evidence>
<reference evidence="1 2" key="1">
    <citation type="submission" date="2019-05" db="EMBL/GenBank/DDBJ databases">
        <title>Another draft genome of Portunus trituberculatus and its Hox gene families provides insights of decapod evolution.</title>
        <authorList>
            <person name="Jeong J.-H."/>
            <person name="Song I."/>
            <person name="Kim S."/>
            <person name="Choi T."/>
            <person name="Kim D."/>
            <person name="Ryu S."/>
            <person name="Kim W."/>
        </authorList>
    </citation>
    <scope>NUCLEOTIDE SEQUENCE [LARGE SCALE GENOMIC DNA]</scope>
    <source>
        <tissue evidence="1">Muscle</tissue>
    </source>
</reference>
<proteinExistence type="predicted"/>